<name>A0ACB9D1N3_CICIN</name>
<organism evidence="1 2">
    <name type="scientific">Cichorium intybus</name>
    <name type="common">Chicory</name>
    <dbReference type="NCBI Taxonomy" id="13427"/>
    <lineage>
        <taxon>Eukaryota</taxon>
        <taxon>Viridiplantae</taxon>
        <taxon>Streptophyta</taxon>
        <taxon>Embryophyta</taxon>
        <taxon>Tracheophyta</taxon>
        <taxon>Spermatophyta</taxon>
        <taxon>Magnoliopsida</taxon>
        <taxon>eudicotyledons</taxon>
        <taxon>Gunneridae</taxon>
        <taxon>Pentapetalae</taxon>
        <taxon>asterids</taxon>
        <taxon>campanulids</taxon>
        <taxon>Asterales</taxon>
        <taxon>Asteraceae</taxon>
        <taxon>Cichorioideae</taxon>
        <taxon>Cichorieae</taxon>
        <taxon>Cichoriinae</taxon>
        <taxon>Cichorium</taxon>
    </lineage>
</organism>
<dbReference type="EMBL" id="CM042013">
    <property type="protein sequence ID" value="KAI3740313.1"/>
    <property type="molecule type" value="Genomic_DNA"/>
</dbReference>
<reference evidence="2" key="1">
    <citation type="journal article" date="2022" name="Mol. Ecol. Resour.">
        <title>The genomes of chicory, endive, great burdock and yacon provide insights into Asteraceae palaeo-polyploidization history and plant inulin production.</title>
        <authorList>
            <person name="Fan W."/>
            <person name="Wang S."/>
            <person name="Wang H."/>
            <person name="Wang A."/>
            <person name="Jiang F."/>
            <person name="Liu H."/>
            <person name="Zhao H."/>
            <person name="Xu D."/>
            <person name="Zhang Y."/>
        </authorList>
    </citation>
    <scope>NUCLEOTIDE SEQUENCE [LARGE SCALE GENOMIC DNA]</scope>
    <source>
        <strain evidence="2">cv. Punajuju</strain>
    </source>
</reference>
<keyword evidence="2" id="KW-1185">Reference proteome</keyword>
<accession>A0ACB9D1N3</accession>
<evidence type="ECO:0000313" key="2">
    <source>
        <dbReference type="Proteomes" id="UP001055811"/>
    </source>
</evidence>
<dbReference type="Proteomes" id="UP001055811">
    <property type="component" value="Linkage Group LG05"/>
</dbReference>
<gene>
    <name evidence="1" type="ORF">L2E82_30741</name>
</gene>
<proteinExistence type="predicted"/>
<evidence type="ECO:0000313" key="1">
    <source>
        <dbReference type="EMBL" id="KAI3740313.1"/>
    </source>
</evidence>
<reference evidence="1 2" key="2">
    <citation type="journal article" date="2022" name="Mol. Ecol. Resour.">
        <title>The genomes of chicory, endive, great burdock and yacon provide insights into Asteraceae paleo-polyploidization history and plant inulin production.</title>
        <authorList>
            <person name="Fan W."/>
            <person name="Wang S."/>
            <person name="Wang H."/>
            <person name="Wang A."/>
            <person name="Jiang F."/>
            <person name="Liu H."/>
            <person name="Zhao H."/>
            <person name="Xu D."/>
            <person name="Zhang Y."/>
        </authorList>
    </citation>
    <scope>NUCLEOTIDE SEQUENCE [LARGE SCALE GENOMIC DNA]</scope>
    <source>
        <strain evidence="2">cv. Punajuju</strain>
        <tissue evidence="1">Leaves</tissue>
    </source>
</reference>
<protein>
    <submittedName>
        <fullName evidence="1">Uncharacterized protein</fullName>
    </submittedName>
</protein>
<comment type="caution">
    <text evidence="1">The sequence shown here is derived from an EMBL/GenBank/DDBJ whole genome shotgun (WGS) entry which is preliminary data.</text>
</comment>
<sequence>MSSIYGAKRNSPISGGHLISRLAISYDIFSSPHAWGLTRLDPRFMNRSYLYQMRVIDQDDHIREDPVEQGEDMDAQPEPQPEPQLQPDP</sequence>